<evidence type="ECO:0000256" key="1">
    <source>
        <dbReference type="SAM" id="MobiDB-lite"/>
    </source>
</evidence>
<dbReference type="Proteomes" id="UP000077202">
    <property type="component" value="Unassembled WGS sequence"/>
</dbReference>
<dbReference type="EMBL" id="LVLJ01000129">
    <property type="protein sequence ID" value="OAE35594.1"/>
    <property type="molecule type" value="Genomic_DNA"/>
</dbReference>
<protein>
    <submittedName>
        <fullName evidence="2">Uncharacterized protein</fullName>
    </submittedName>
</protein>
<accession>A0A176WRX6</accession>
<gene>
    <name evidence="2" type="ORF">AXG93_2841s1290</name>
</gene>
<organism evidence="2 3">
    <name type="scientific">Marchantia polymorpha subsp. ruderalis</name>
    <dbReference type="NCBI Taxonomy" id="1480154"/>
    <lineage>
        <taxon>Eukaryota</taxon>
        <taxon>Viridiplantae</taxon>
        <taxon>Streptophyta</taxon>
        <taxon>Embryophyta</taxon>
        <taxon>Marchantiophyta</taxon>
        <taxon>Marchantiopsida</taxon>
        <taxon>Marchantiidae</taxon>
        <taxon>Marchantiales</taxon>
        <taxon>Marchantiaceae</taxon>
        <taxon>Marchantia</taxon>
    </lineage>
</organism>
<evidence type="ECO:0000313" key="2">
    <source>
        <dbReference type="EMBL" id="OAE35594.1"/>
    </source>
</evidence>
<feature type="region of interest" description="Disordered" evidence="1">
    <location>
        <begin position="114"/>
        <end position="146"/>
    </location>
</feature>
<evidence type="ECO:0000313" key="3">
    <source>
        <dbReference type="Proteomes" id="UP000077202"/>
    </source>
</evidence>
<name>A0A176WRX6_MARPO</name>
<reference evidence="2" key="1">
    <citation type="submission" date="2016-03" db="EMBL/GenBank/DDBJ databases">
        <title>Mechanisms controlling the formation of the plant cell surface in tip-growing cells are functionally conserved among land plants.</title>
        <authorList>
            <person name="Honkanen S."/>
            <person name="Jones V.A."/>
            <person name="Morieri G."/>
            <person name="Champion C."/>
            <person name="Hetherington A.J."/>
            <person name="Kelly S."/>
            <person name="Saint-Marcoux D."/>
            <person name="Proust H."/>
            <person name="Prescott H."/>
            <person name="Dolan L."/>
        </authorList>
    </citation>
    <scope>NUCLEOTIDE SEQUENCE [LARGE SCALE GENOMIC DNA]</scope>
    <source>
        <tissue evidence="2">Whole gametophyte</tissue>
    </source>
</reference>
<dbReference type="AlphaFoldDB" id="A0A176WRX6"/>
<keyword evidence="3" id="KW-1185">Reference proteome</keyword>
<feature type="region of interest" description="Disordered" evidence="1">
    <location>
        <begin position="26"/>
        <end position="78"/>
    </location>
</feature>
<comment type="caution">
    <text evidence="2">The sequence shown here is derived from an EMBL/GenBank/DDBJ whole genome shotgun (WGS) entry which is preliminary data.</text>
</comment>
<sequence length="283" mass="31105">MLKDSPSAPLAKAPLLRRLRLKCLRRKQEQAPSAQTPAKELSLKTSADTGRAAITGDSPSSEEDVSAEVLGRSTDLPAPKARVSLEEVRRLLGHRGRHAATAKMPAMERCLPSEQVPFDDSPSGQGLSAQERCKEEPSAQRTSGQAHLVHKPLEQVGTDKGTDGETRHGVEAIAEEAARSSSRESLRISAATEILEIKDDTPLEEEKVESVRGTPTGVLCEQVVPLLRYLNCKATKDADPCHRGSYVELVRNWTPIKVAMNPELEALDEKYRQLEERCNFLQE</sequence>
<proteinExistence type="predicted"/>